<name>A0A0R3SEJ9_HYMDI</name>
<keyword evidence="1 2" id="KW-0694">RNA-binding</keyword>
<reference evidence="6" key="1">
    <citation type="submission" date="2017-02" db="UniProtKB">
        <authorList>
            <consortium name="WormBaseParasite"/>
        </authorList>
    </citation>
    <scope>IDENTIFICATION</scope>
</reference>
<dbReference type="SUPFAM" id="SSF46785">
    <property type="entry name" value="Winged helix' DNA-binding domain"/>
    <property type="match status" value="1"/>
</dbReference>
<dbReference type="Gene3D" id="1.10.10.10">
    <property type="entry name" value="Winged helix-like DNA-binding domain superfamily/Winged helix DNA-binding domain"/>
    <property type="match status" value="1"/>
</dbReference>
<evidence type="ECO:0000313" key="5">
    <source>
        <dbReference type="Proteomes" id="UP000274504"/>
    </source>
</evidence>
<dbReference type="OrthoDB" id="435402at2759"/>
<dbReference type="EMBL" id="UYSG01000922">
    <property type="protein sequence ID" value="VDL28746.1"/>
    <property type="molecule type" value="Genomic_DNA"/>
</dbReference>
<evidence type="ECO:0000313" key="6">
    <source>
        <dbReference type="WBParaSite" id="HDID_0000320301-mRNA-1"/>
    </source>
</evidence>
<evidence type="ECO:0000256" key="2">
    <source>
        <dbReference type="PROSITE-ProRule" id="PRU00332"/>
    </source>
</evidence>
<dbReference type="InterPro" id="IPR036388">
    <property type="entry name" value="WH-like_DNA-bd_sf"/>
</dbReference>
<dbReference type="GO" id="GO:0003723">
    <property type="term" value="F:RNA binding"/>
    <property type="evidence" value="ECO:0007669"/>
    <property type="project" value="UniProtKB-UniRule"/>
</dbReference>
<dbReference type="SMART" id="SM00715">
    <property type="entry name" value="LA"/>
    <property type="match status" value="1"/>
</dbReference>
<proteinExistence type="predicted"/>
<organism evidence="6">
    <name type="scientific">Hymenolepis diminuta</name>
    <name type="common">Rat tapeworm</name>
    <dbReference type="NCBI Taxonomy" id="6216"/>
    <lineage>
        <taxon>Eukaryota</taxon>
        <taxon>Metazoa</taxon>
        <taxon>Spiralia</taxon>
        <taxon>Lophotrochozoa</taxon>
        <taxon>Platyhelminthes</taxon>
        <taxon>Cestoda</taxon>
        <taxon>Eucestoda</taxon>
        <taxon>Cyclophyllidea</taxon>
        <taxon>Hymenolepididae</taxon>
        <taxon>Hymenolepis</taxon>
    </lineage>
</organism>
<evidence type="ECO:0000313" key="4">
    <source>
        <dbReference type="EMBL" id="VDL28746.1"/>
    </source>
</evidence>
<feature type="domain" description="HTH La-type RNA-binding" evidence="3">
    <location>
        <begin position="81"/>
        <end position="170"/>
    </location>
</feature>
<dbReference type="AlphaFoldDB" id="A0A0R3SEJ9"/>
<dbReference type="InterPro" id="IPR036390">
    <property type="entry name" value="WH_DNA-bd_sf"/>
</dbReference>
<gene>
    <name evidence="4" type="ORF">HDID_LOCUS3201</name>
</gene>
<dbReference type="InterPro" id="IPR006630">
    <property type="entry name" value="La_HTH"/>
</dbReference>
<evidence type="ECO:0000259" key="3">
    <source>
        <dbReference type="PROSITE" id="PS50961"/>
    </source>
</evidence>
<evidence type="ECO:0000256" key="1">
    <source>
        <dbReference type="ARBA" id="ARBA00022884"/>
    </source>
</evidence>
<reference evidence="4 5" key="2">
    <citation type="submission" date="2018-11" db="EMBL/GenBank/DDBJ databases">
        <authorList>
            <consortium name="Pathogen Informatics"/>
        </authorList>
    </citation>
    <scope>NUCLEOTIDE SEQUENCE [LARGE SCALE GENOMIC DNA]</scope>
</reference>
<dbReference type="WBParaSite" id="HDID_0000320301-mRNA-1">
    <property type="protein sequence ID" value="HDID_0000320301-mRNA-1"/>
    <property type="gene ID" value="HDID_0000320301"/>
</dbReference>
<dbReference type="STRING" id="6216.A0A0R3SEJ9"/>
<accession>A0A0R3SEJ9</accession>
<dbReference type="Proteomes" id="UP000274504">
    <property type="component" value="Unassembled WGS sequence"/>
</dbReference>
<dbReference type="PROSITE" id="PS50961">
    <property type="entry name" value="HTH_LA"/>
    <property type="match status" value="1"/>
</dbReference>
<sequence>MVICEGFFVKGGMMERDQLLACHLPLEQSVLEDLIKKGESIRLCCGFPFDILKLPKSPLCCCPYYTDGPFEVCSCTNPDCLKSRKTRLARIKIQVENYFDDANLYKQTELLKNIDSNSFFPLTVVMKLPGLAEMRVTRRDLILACHNSAIVEIDPSFSKIRRTTLIPVCQSRTSYR</sequence>
<protein>
    <submittedName>
        <fullName evidence="6">HTH La-type RNA-binding domain-containing protein</fullName>
    </submittedName>
</protein>